<dbReference type="EMBL" id="LRGB01000944">
    <property type="protein sequence ID" value="KZS14762.1"/>
    <property type="molecule type" value="Genomic_DNA"/>
</dbReference>
<feature type="compositionally biased region" description="Low complexity" evidence="3">
    <location>
        <begin position="1764"/>
        <end position="1775"/>
    </location>
</feature>
<evidence type="ECO:0000313" key="4">
    <source>
        <dbReference type="EMBL" id="KZS14762.1"/>
    </source>
</evidence>
<comment type="subcellular location">
    <subcellularLocation>
        <location evidence="1">Cytoplasm</location>
    </subcellularLocation>
</comment>
<organism evidence="4 5">
    <name type="scientific">Daphnia magna</name>
    <dbReference type="NCBI Taxonomy" id="35525"/>
    <lineage>
        <taxon>Eukaryota</taxon>
        <taxon>Metazoa</taxon>
        <taxon>Ecdysozoa</taxon>
        <taxon>Arthropoda</taxon>
        <taxon>Crustacea</taxon>
        <taxon>Branchiopoda</taxon>
        <taxon>Diplostraca</taxon>
        <taxon>Cladocera</taxon>
        <taxon>Anomopoda</taxon>
        <taxon>Daphniidae</taxon>
        <taxon>Daphnia</taxon>
    </lineage>
</organism>
<dbReference type="OrthoDB" id="6339238at2759"/>
<dbReference type="STRING" id="35525.A0A0N8DRU1"/>
<dbReference type="SMART" id="SM00222">
    <property type="entry name" value="Sec7"/>
    <property type="match status" value="1"/>
</dbReference>
<evidence type="ECO:0000313" key="5">
    <source>
        <dbReference type="Proteomes" id="UP000076858"/>
    </source>
</evidence>
<keyword evidence="2" id="KW-0963">Cytoplasm</keyword>
<protein>
    <submittedName>
        <fullName evidence="4">Putative Brefeldin A-inhibited guanine nucleotide-exchange protein 3</fullName>
    </submittedName>
</protein>
<dbReference type="GO" id="GO:0032012">
    <property type="term" value="P:regulation of ARF protein signal transduction"/>
    <property type="evidence" value="ECO:0007669"/>
    <property type="project" value="InterPro"/>
</dbReference>
<evidence type="ECO:0000256" key="3">
    <source>
        <dbReference type="SAM" id="MobiDB-lite"/>
    </source>
</evidence>
<reference evidence="4 5" key="1">
    <citation type="submission" date="2016-03" db="EMBL/GenBank/DDBJ databases">
        <title>EvidentialGene: Evidence-directed Construction of Genes on Genomes.</title>
        <authorList>
            <person name="Gilbert D.G."/>
            <person name="Choi J.-H."/>
            <person name="Mockaitis K."/>
            <person name="Colbourne J."/>
            <person name="Pfrender M."/>
        </authorList>
    </citation>
    <scope>NUCLEOTIDE SEQUENCE [LARGE SCALE GENOMIC DNA]</scope>
    <source>
        <strain evidence="4 5">Xinb3</strain>
        <tissue evidence="4">Complete organism</tissue>
    </source>
</reference>
<proteinExistence type="predicted"/>
<comment type="caution">
    <text evidence="4">The sequence shown here is derived from an EMBL/GenBank/DDBJ whole genome shotgun (WGS) entry which is preliminary data.</text>
</comment>
<keyword evidence="5" id="KW-1185">Reference proteome</keyword>
<dbReference type="Pfam" id="PF09324">
    <property type="entry name" value="Sec7-like_HDS"/>
    <property type="match status" value="1"/>
</dbReference>
<feature type="region of interest" description="Disordered" evidence="3">
    <location>
        <begin position="1692"/>
        <end position="1785"/>
    </location>
</feature>
<dbReference type="InterPro" id="IPR016024">
    <property type="entry name" value="ARM-type_fold"/>
</dbReference>
<dbReference type="InterPro" id="IPR035999">
    <property type="entry name" value="Sec7_dom_sf"/>
</dbReference>
<feature type="compositionally biased region" description="Basic and acidic residues" evidence="3">
    <location>
        <begin position="1751"/>
        <end position="1762"/>
    </location>
</feature>
<dbReference type="SUPFAM" id="SSF48425">
    <property type="entry name" value="Sec7 domain"/>
    <property type="match status" value="1"/>
</dbReference>
<evidence type="ECO:0000256" key="2">
    <source>
        <dbReference type="ARBA" id="ARBA00022490"/>
    </source>
</evidence>
<dbReference type="GO" id="GO:0005085">
    <property type="term" value="F:guanyl-nucleotide exchange factor activity"/>
    <property type="evidence" value="ECO:0007669"/>
    <property type="project" value="InterPro"/>
</dbReference>
<accession>A0A0N8DRU1</accession>
<name>A0A0N8DRU1_9CRUS</name>
<dbReference type="InterPro" id="IPR015403">
    <property type="entry name" value="Mon2/Sec7/BIG1-like_HDS"/>
</dbReference>
<gene>
    <name evidence="4" type="ORF">APZ42_020111</name>
</gene>
<dbReference type="SUPFAM" id="SSF48371">
    <property type="entry name" value="ARM repeat"/>
    <property type="match status" value="1"/>
</dbReference>
<dbReference type="InterPro" id="IPR000904">
    <property type="entry name" value="Sec7_dom"/>
</dbReference>
<evidence type="ECO:0000256" key="1">
    <source>
        <dbReference type="ARBA" id="ARBA00004496"/>
    </source>
</evidence>
<dbReference type="Proteomes" id="UP000076858">
    <property type="component" value="Unassembled WGS sequence"/>
</dbReference>
<feature type="compositionally biased region" description="Polar residues" evidence="3">
    <location>
        <begin position="1692"/>
        <end position="1702"/>
    </location>
</feature>
<dbReference type="InterPro" id="IPR023394">
    <property type="entry name" value="Sec7_C_sf"/>
</dbReference>
<dbReference type="Gene3D" id="1.10.1000.11">
    <property type="entry name" value="Arf Nucleotide-binding Site Opener,domain 2"/>
    <property type="match status" value="1"/>
</dbReference>
<dbReference type="GO" id="GO:0005737">
    <property type="term" value="C:cytoplasm"/>
    <property type="evidence" value="ECO:0007669"/>
    <property type="project" value="UniProtKB-SubCell"/>
</dbReference>
<sequence length="1897" mass="212230">MAMENVLKCLIRDSQALGRGFLHIKQQSQVALEMLESQTGLLQSTPHELREKCFVALHSALISNSGHLLKLGLMGVQKLLRDNHFVSKHCDPPDDRQWLLSQLLDCLSFPCWVKISEEIQIEMSKIYINFACLEPKYLNLNAHVTVDLLTRLLDMGQNGSVRSRKHQLALQTASVQNLQTFAKNIATSVTLNPQNVVPGDCDVNQIIPIIQFLCDKLEDGLVTSQLFPIEFSLESIQALLSNLPDGVVLSSRSHSFVWRTLCPTLLKLVGVPCPNAPATTDCRISDLRSVASIGCELLRLFGNVSVLRAPLESLFHRLLVTDHIATRIEIFKTIKEVFSKSHRLLVIGGPFLIEANNQETFPEPNEFGILRVLFDGMEESMQTENVELRTIVLTCANTLLTSLLSLTVSPTSVQMSDCFMEKINLLYDDLQSCDYIGALSYPTRLRMPKTYEQLLKDQTNIPVKPPTITIDLTHLMEDEDAKETMMINNDDDNCSTASGVTEGPEIVDQDIESMDKESENEIELFGPIDGYAARSNHVDLERLAARKFLEDLQSFIPNLGSWRSPLEVDLALQQFASSYCESAGQEHVIFNADGIYLATYVTLLLNFELAKRDYYPSRTEFVAQSEDDFIASVLNSGILVYLTPEFLAEVYQGVLVCDVIGNAGFHVNADSNTSMMSSCAFINLLTDVRQVKCTEQATCFLSDCRKLHFAFTPNFLLREPRRQAGLKFARRLLTCFWDSFLFIYSNGVSPTSNETDNQAISQALECLQNAAKLANILGLQDRCGTIFSLLASVACGNPQLGSALVRQKSSLKNRLMKARMAGLISKPLFDIDLPHILSLDVVLNKGLELASYNKEAWTHILRCCLYVTELERRVYQSRKNDKFKVTAQLKQYTSKIKWKLSNSGSSKDQSNDDLNLASTTFGGLDEDSSSTDSYSFLTAASQLPNSDNDIQQLLEKAVKCDNYRNNGQMDTKLVARIIGVLSERVDLLMEDAAAKLNLKSLLLLIEELCQLCHVQLSHLDEDNISLQCHWVLHRIGEVMLRSVKTGRPLYHALHCWAIVGPTLLKAACSNDSAIAKTSVEILRSIISHVLQEQPEPLHFHFNEALFKPFEHVLCRENLNPDLQDQVMSSLCELVECWSGEIRSGWRPLFACLRRWPPPPQGPADICSSNRLIHSENISTVKEVLAAFVQQGGGNPLIFANAAMDAILCQLHYLKCYRYVAELSDPALDYLQKFAKMLGQLCVKSNQAPVFYSAMSLTFLANECDFEPLIALATEHRDQMEAEDYGCWSNLFDVPRPQCGHAVKLWDNTTGIYKVFYLLVDGITCCLTHAKDPVQKSIGEVVMATLILLVDIQEYEFALLCLRCSILPGMSHWLTSLLSINRSCQAGLGTFKQVCGLLCEVMTRLFAADKTASQVDTADVSALFREVTLFYVGCAVQDDESLVRIGNSCLRHLIVNCGQHFQTLCPSGELWEVAASALCLIVRCNLTSVQRLIQSEKAGEQQERQQFRLQHLSMQIFNQPVAESLSPMCSCNLFVALLSYQLAINTIANVVCYSNVILTGNEKILESAVFAENMQSCAAVEPKILAILSGVLRSGCEFGIDFEIALGMRRHLQKLYGFSQLPSLAQVTGLTSDLLIIALTNIALHYSCHMRDLEQWLDFLIDFYFQESGNELAPTDSHPTMFIPEFQLVSSSKSKEGVTSTDNEISKHIEKSTSNQLDTEQRIEGDSNELETLQVKSASIEELSEQKPLIKKTNDPLETKEENDSSSQSPSSSESLSGEKTPQEDDHIDKQQMEAALESYRRQKRLQTRIINSSEPKSVRVIKAAPEIISKVILLSAIRLLSLLDKSVQNSFQIVWNIMSRLNLHCSDQQIRKAHEEFEKLFPLYPSESDGCQNPACP</sequence>